<dbReference type="GO" id="GO:0031144">
    <property type="term" value="P:proteasome localization"/>
    <property type="evidence" value="ECO:0007669"/>
    <property type="project" value="UniProtKB-UniRule"/>
</dbReference>
<dbReference type="GO" id="GO:0000730">
    <property type="term" value="P:DNA recombinase assembly"/>
    <property type="evidence" value="ECO:0007669"/>
    <property type="project" value="InterPro"/>
</dbReference>
<feature type="region of interest" description="Disordered" evidence="14">
    <location>
        <begin position="660"/>
        <end position="885"/>
    </location>
</feature>
<dbReference type="FunFam" id="1.20.58.1590:FF:000001">
    <property type="entry name" value="Tethering factor for nuclear proteasome STS1"/>
    <property type="match status" value="1"/>
</dbReference>
<dbReference type="GO" id="GO:0045002">
    <property type="term" value="P:double-strand break repair via single-strand annealing"/>
    <property type="evidence" value="ECO:0007669"/>
    <property type="project" value="InterPro"/>
</dbReference>
<sequence length="1022" mass="110315">MPMSGREARRVAAAAAAAATTAVAIMIIQGEADDQYQRLRRAISFVVFVAVRVTGSGRPGKPWRRSIPSISTTLPLESVENMNVLQPAHPSYFNAHQNLASPHTPSPRMSQRKRKAEDDGHNDDSMSISPQASPAFASRPLARKKVRTTEVTGRPLALPRLLETLDADSLRRVLQTICERHPQIGSEVATSAPRPSVPAAVEVLSQYQDKLREAFPLGGSAGSDYAYNRVRQQLNNLIDALTDFTPHYLPPNEPQPTVSLTYLDHATRVIHELPDWDSQSYRYHKDNSYDEISRAWALVVSEASKRGGGFQLHSGGWEQRLSKHNEQSGGRMQVAINALDSNLGWMGGMGGGMGSGDPGSIRNQLFNGTYGAGSGKLGFGTATRVSHGCPRISEKLNMQNVGDDLQLLVSWVCSSRDFDLSPCDFRVGMKFIDPELRVKLATRTRQPASSTTISARLDSLPLASLPSPQCLPRPGDQHTSTGGKAIANPFDPVVPQISSYTAQEIATLQSRLEKQLGPEYISNRSGPNNQKVHYLAAEKCIQLANEVFGFNGWSSQIMDIQVDFVDENPTTLKVSLGLSVVVRVTLKDGTYHEDIGYGHMEHAKGKAAAFEKAKKEGTTDGLKRALKNFGNVLGNCLYDKDYLKNVTKIKVGATKFDPDKLHRHSTFSSVKREPEIKQMEEKPQTMDAGVSKCTAGREGKNSAADSSVSEDTMEDEFGDFDEADFGVADPDSHPDEVTLPEPPPAASHRSNDVRNSNGPPNAANAPQNRPQPPVNKPQPRAPSVRPASAAPPTNNNMPPQPQTPNSGFSRSNSGAQNMRPPPDANAQSRPMQPPQPNPIVGRVLNQPSRNGAISTPVSPARLNKPSSNDDTNSLPPQGQGFFSARAATMLPEGAQADAVAAAPIPAHLPVFNPHAESPSIRKTPGVDHKSSKPLTRDLKHVPSSSQAVAATITRPNITNPQMDNARRIGAPASPSPRVFGAGAYKPPTKRPVDSRAPLHELTSNGAVGGDAGGDVKRQRMNS</sequence>
<evidence type="ECO:0000256" key="13">
    <source>
        <dbReference type="RuleBase" id="RU368013"/>
    </source>
</evidence>
<feature type="compositionally biased region" description="Pro residues" evidence="14">
    <location>
        <begin position="769"/>
        <end position="780"/>
    </location>
</feature>
<keyword evidence="16" id="KW-1185">Reference proteome</keyword>
<protein>
    <recommendedName>
        <fullName evidence="4 13">Tethering factor for nuclear proteasome STS1</fullName>
    </recommendedName>
</protein>
<dbReference type="FunFam" id="3.30.390.80:FF:000001">
    <property type="entry name" value="DNA repair protein RAD52 homolog"/>
    <property type="match status" value="1"/>
</dbReference>
<evidence type="ECO:0000256" key="10">
    <source>
        <dbReference type="ARBA" id="ARBA00023204"/>
    </source>
</evidence>
<dbReference type="Proteomes" id="UP000006753">
    <property type="component" value="Unassembled WGS sequence"/>
</dbReference>
<evidence type="ECO:0000256" key="3">
    <source>
        <dbReference type="ARBA" id="ARBA00011464"/>
    </source>
</evidence>
<keyword evidence="7" id="KW-0227">DNA damage</keyword>
<dbReference type="InterPro" id="IPR013868">
    <property type="entry name" value="Cut8/Sts1_fam"/>
</dbReference>
<evidence type="ECO:0000256" key="6">
    <source>
        <dbReference type="ARBA" id="ARBA00022490"/>
    </source>
</evidence>
<accession>K1WTV0</accession>
<dbReference type="Pfam" id="PF04098">
    <property type="entry name" value="Rad52_Rad22"/>
    <property type="match status" value="1"/>
</dbReference>
<keyword evidence="9" id="KW-0233">DNA recombination</keyword>
<dbReference type="GO" id="GO:0015031">
    <property type="term" value="P:protein transport"/>
    <property type="evidence" value="ECO:0007669"/>
    <property type="project" value="UniProtKB-UniRule"/>
</dbReference>
<reference evidence="15 16" key="1">
    <citation type="journal article" date="2012" name="BMC Genomics">
        <title>Sequencing the genome of Marssonina brunnea reveals fungus-poplar co-evolution.</title>
        <authorList>
            <person name="Zhu S."/>
            <person name="Cao Y.-Z."/>
            <person name="Jiang C."/>
            <person name="Tan B.-Y."/>
            <person name="Wang Z."/>
            <person name="Feng S."/>
            <person name="Zhang L."/>
            <person name="Su X.-H."/>
            <person name="Brejova B."/>
            <person name="Vinar T."/>
            <person name="Xu M."/>
            <person name="Wang M.-X."/>
            <person name="Zhang S.-G."/>
            <person name="Huang M.-R."/>
            <person name="Wu R."/>
            <person name="Zhou Y."/>
        </authorList>
    </citation>
    <scope>NUCLEOTIDE SEQUENCE [LARGE SCALE GENOMIC DNA]</scope>
    <source>
        <strain evidence="15 16">MB_m1</strain>
    </source>
</reference>
<dbReference type="OMA" id="QIMDIQV"/>
<comment type="similarity">
    <text evidence="2">Belongs to the RAD52 family.</text>
</comment>
<proteinExistence type="inferred from homology"/>
<feature type="compositionally biased region" description="Low complexity" evidence="14">
    <location>
        <begin position="781"/>
        <end position="797"/>
    </location>
</feature>
<dbReference type="Gene3D" id="3.30.390.80">
    <property type="entry name" value="DNA repair protein Rad52/59/22"/>
    <property type="match status" value="1"/>
</dbReference>
<dbReference type="InterPro" id="IPR007232">
    <property type="entry name" value="Rad52_Rad59_Rad22"/>
</dbReference>
<name>K1WTV0_MARBU</name>
<feature type="compositionally biased region" description="Polar residues" evidence="14">
    <location>
        <begin position="845"/>
        <end position="857"/>
    </location>
</feature>
<dbReference type="PANTHER" id="PTHR12132:SF1">
    <property type="entry name" value="DNA REPAIR PROTEIN RAD52 HOMOLOG"/>
    <property type="match status" value="1"/>
</dbReference>
<gene>
    <name evidence="15" type="ORF">MBM_04950</name>
</gene>
<keyword evidence="6 13" id="KW-0963">Cytoplasm</keyword>
<evidence type="ECO:0000256" key="7">
    <source>
        <dbReference type="ARBA" id="ARBA00022763"/>
    </source>
</evidence>
<dbReference type="Pfam" id="PF08559">
    <property type="entry name" value="Cut8"/>
    <property type="match status" value="1"/>
</dbReference>
<evidence type="ECO:0000313" key="15">
    <source>
        <dbReference type="EMBL" id="EKD16481.1"/>
    </source>
</evidence>
<keyword evidence="11 13" id="KW-0539">Nucleus</keyword>
<evidence type="ECO:0000256" key="5">
    <source>
        <dbReference type="ARBA" id="ARBA00022448"/>
    </source>
</evidence>
<keyword evidence="5 13" id="KW-0813">Transport</keyword>
<feature type="compositionally biased region" description="Basic and acidic residues" evidence="14">
    <location>
        <begin position="924"/>
        <end position="940"/>
    </location>
</feature>
<dbReference type="InterPro" id="IPR038422">
    <property type="entry name" value="Cut8/Sts1_sf"/>
</dbReference>
<evidence type="ECO:0000256" key="8">
    <source>
        <dbReference type="ARBA" id="ARBA00022927"/>
    </source>
</evidence>
<dbReference type="GO" id="GO:0005737">
    <property type="term" value="C:cytoplasm"/>
    <property type="evidence" value="ECO:0007669"/>
    <property type="project" value="UniProtKB-SubCell"/>
</dbReference>
<dbReference type="PANTHER" id="PTHR12132">
    <property type="entry name" value="DNA REPAIR AND RECOMBINATION PROTEIN RAD52, RAD59"/>
    <property type="match status" value="1"/>
</dbReference>
<evidence type="ECO:0000256" key="14">
    <source>
        <dbReference type="SAM" id="MobiDB-lite"/>
    </source>
</evidence>
<feature type="region of interest" description="Disordered" evidence="14">
    <location>
        <begin position="94"/>
        <end position="148"/>
    </location>
</feature>
<dbReference type="eggNOG" id="KOG4141">
    <property type="taxonomic scope" value="Eukaryota"/>
</dbReference>
<keyword evidence="8 13" id="KW-0653">Protein transport</keyword>
<evidence type="ECO:0000256" key="1">
    <source>
        <dbReference type="ARBA" id="ARBA00006199"/>
    </source>
</evidence>
<evidence type="ECO:0000256" key="4">
    <source>
        <dbReference type="ARBA" id="ARBA00016204"/>
    </source>
</evidence>
<dbReference type="GO" id="GO:0005634">
    <property type="term" value="C:nucleus"/>
    <property type="evidence" value="ECO:0007669"/>
    <property type="project" value="UniProtKB-SubCell"/>
</dbReference>
<evidence type="ECO:0000256" key="9">
    <source>
        <dbReference type="ARBA" id="ARBA00023172"/>
    </source>
</evidence>
<dbReference type="GO" id="GO:0003697">
    <property type="term" value="F:single-stranded DNA binding"/>
    <property type="evidence" value="ECO:0007669"/>
    <property type="project" value="UniProtKB-ARBA"/>
</dbReference>
<dbReference type="STRING" id="1072389.K1WTV0"/>
<dbReference type="KEGG" id="mbe:MBM_04950"/>
<dbReference type="GO" id="GO:0006312">
    <property type="term" value="P:mitotic recombination"/>
    <property type="evidence" value="ECO:0007669"/>
    <property type="project" value="TreeGrafter"/>
</dbReference>
<feature type="compositionally biased region" description="Polar residues" evidence="14">
    <location>
        <begin position="807"/>
        <end position="816"/>
    </location>
</feature>
<organism evidence="15 16">
    <name type="scientific">Marssonina brunnea f. sp. multigermtubi (strain MB_m1)</name>
    <name type="common">Marssonina leaf spot fungus</name>
    <dbReference type="NCBI Taxonomy" id="1072389"/>
    <lineage>
        <taxon>Eukaryota</taxon>
        <taxon>Fungi</taxon>
        <taxon>Dikarya</taxon>
        <taxon>Ascomycota</taxon>
        <taxon>Pezizomycotina</taxon>
        <taxon>Leotiomycetes</taxon>
        <taxon>Helotiales</taxon>
        <taxon>Drepanopezizaceae</taxon>
        <taxon>Drepanopeziza</taxon>
    </lineage>
</organism>
<keyword evidence="10" id="KW-0234">DNA repair</keyword>
<dbReference type="InParanoid" id="K1WTV0"/>
<dbReference type="SUPFAM" id="SSF54768">
    <property type="entry name" value="dsRNA-binding domain-like"/>
    <property type="match status" value="1"/>
</dbReference>
<dbReference type="HOGENOM" id="CLU_011431_1_0_1"/>
<comment type="similarity">
    <text evidence="1 13">Belongs to the cut8/STS1 family.</text>
</comment>
<dbReference type="NCBIfam" id="TIGR00607">
    <property type="entry name" value="rad52"/>
    <property type="match status" value="1"/>
</dbReference>
<feature type="compositionally biased region" description="Polar residues" evidence="14">
    <location>
        <begin position="942"/>
        <end position="962"/>
    </location>
</feature>
<feature type="compositionally biased region" description="Polar residues" evidence="14">
    <location>
        <begin position="864"/>
        <end position="876"/>
    </location>
</feature>
<dbReference type="AlphaFoldDB" id="K1WTV0"/>
<feature type="compositionally biased region" description="Low complexity" evidence="14">
    <location>
        <begin position="755"/>
        <end position="768"/>
    </location>
</feature>
<evidence type="ECO:0000256" key="2">
    <source>
        <dbReference type="ARBA" id="ARBA00006638"/>
    </source>
</evidence>
<dbReference type="OrthoDB" id="206565at2759"/>
<dbReference type="InterPro" id="IPR041247">
    <property type="entry name" value="Rad52_fam"/>
</dbReference>
<dbReference type="InterPro" id="IPR042525">
    <property type="entry name" value="Rad52_Rad59_Rad22_sf"/>
</dbReference>
<dbReference type="EMBL" id="JH921438">
    <property type="protein sequence ID" value="EKD16481.1"/>
    <property type="molecule type" value="Genomic_DNA"/>
</dbReference>
<dbReference type="GO" id="GO:0071630">
    <property type="term" value="P:nuclear protein quality control by the ubiquitin-proteasome system"/>
    <property type="evidence" value="ECO:0007669"/>
    <property type="project" value="UniProtKB-UniRule"/>
</dbReference>
<comment type="subunit">
    <text evidence="3 13">Binds the proteasome.</text>
</comment>
<dbReference type="Gene3D" id="1.20.58.1590">
    <property type="entry name" value="Tethering factor for nuclear proteasome Cut8/Sts1"/>
    <property type="match status" value="1"/>
</dbReference>
<comment type="subcellular location">
    <subcellularLocation>
        <location evidence="13">Cytoplasm</location>
    </subcellularLocation>
    <subcellularLocation>
        <location evidence="13">Nucleus</location>
    </subcellularLocation>
</comment>
<evidence type="ECO:0000313" key="16">
    <source>
        <dbReference type="Proteomes" id="UP000006753"/>
    </source>
</evidence>
<comment type="function">
    <text evidence="12 13">Involved in ubiquitin-mediated protein degradation. Regulatory factor in the ubiquitin/proteasome pathway that controls the turnover of proteasome substrates. Targets proteasomes to the nucleus and facilitates the degradation of nuclear proteins.</text>
</comment>
<feature type="region of interest" description="Disordered" evidence="14">
    <location>
        <begin position="910"/>
        <end position="1022"/>
    </location>
</feature>
<feature type="compositionally biased region" description="Basic and acidic residues" evidence="14">
    <location>
        <begin position="115"/>
        <end position="124"/>
    </location>
</feature>
<feature type="compositionally biased region" description="Basic and acidic residues" evidence="14">
    <location>
        <begin position="1013"/>
        <end position="1022"/>
    </location>
</feature>
<dbReference type="InterPro" id="IPR004585">
    <property type="entry name" value="DNA_recomb/repair_Rad52"/>
</dbReference>
<feature type="compositionally biased region" description="Polar residues" evidence="14">
    <location>
        <begin position="94"/>
        <end position="109"/>
    </location>
</feature>
<feature type="compositionally biased region" description="Acidic residues" evidence="14">
    <location>
        <begin position="711"/>
        <end position="724"/>
    </location>
</feature>
<evidence type="ECO:0000256" key="11">
    <source>
        <dbReference type="ARBA" id="ARBA00023242"/>
    </source>
</evidence>
<feature type="compositionally biased region" description="Basic and acidic residues" evidence="14">
    <location>
        <begin position="670"/>
        <end position="684"/>
    </location>
</feature>
<evidence type="ECO:0000256" key="12">
    <source>
        <dbReference type="ARBA" id="ARBA00025651"/>
    </source>
</evidence>